<evidence type="ECO:0000313" key="1">
    <source>
        <dbReference type="EMBL" id="TDS11717.1"/>
    </source>
</evidence>
<protein>
    <recommendedName>
        <fullName evidence="3">PD-(D/E)XK nuclease superfamily protein</fullName>
    </recommendedName>
</protein>
<reference evidence="1 2" key="1">
    <citation type="submission" date="2019-03" db="EMBL/GenBank/DDBJ databases">
        <title>Genomic Encyclopedia of Type Strains, Phase III (KMG-III): the genomes of soil and plant-associated and newly described type strains.</title>
        <authorList>
            <person name="Whitman W."/>
        </authorList>
    </citation>
    <scope>NUCLEOTIDE SEQUENCE [LARGE SCALE GENOMIC DNA]</scope>
    <source>
        <strain evidence="1 2">CGMCC 1.12801</strain>
    </source>
</reference>
<dbReference type="OrthoDB" id="7053885at2"/>
<name>A0A4R7CV40_9SPHI</name>
<keyword evidence="2" id="KW-1185">Reference proteome</keyword>
<dbReference type="RefSeq" id="WP_133641180.1">
    <property type="nucleotide sequence ID" value="NZ_SNZV01000007.1"/>
</dbReference>
<dbReference type="EMBL" id="SNZV01000007">
    <property type="protein sequence ID" value="TDS11717.1"/>
    <property type="molecule type" value="Genomic_DNA"/>
</dbReference>
<dbReference type="AlphaFoldDB" id="A0A4R7CV40"/>
<sequence>MNSHLNVFNTYTKKERVYQLENDLTRAFAICMQEDVLFFYEVLKAVLNDDKQLDLLLSNTEVENKVNINIQQNSSNINSYEKIIAVSLSEFEMNVNHFFNQTNLHEYDPICDIVIELNDIVIIIEAKRDGVDCKAQLYNQAYNVVKKSNDISKFSEIVESRDLNWKKLMQIASKVSSFQKTVGQINRFTLDFINLVKGHNPNWLPETPIAALTANQGFAIRRRIESAINYLEVNDGIKKLTYNDRLGMVFTKPWAQEILFHIADEGQLVVTVYAGNTKAQGWHLFSREVEIAKTLNIEGKDYELQQGYHIKLTSFQKFFTGLWFRDTEFNKPGLYSKENYFNFTGRSIKSKGQWTALEQLFDEYFLSSYDWRAKLNWEEKVINTNKSQFDISFGYELFVVIPFEELKMMDDSATKLDGLVNLIRASYKAFEEDLIK</sequence>
<comment type="caution">
    <text evidence="1">The sequence shown here is derived from an EMBL/GenBank/DDBJ whole genome shotgun (WGS) entry which is preliminary data.</text>
</comment>
<proteinExistence type="predicted"/>
<accession>A0A4R7CV40</accession>
<evidence type="ECO:0000313" key="2">
    <source>
        <dbReference type="Proteomes" id="UP000294752"/>
    </source>
</evidence>
<organism evidence="1 2">
    <name type="scientific">Sphingobacterium paludis</name>
    <dbReference type="NCBI Taxonomy" id="1476465"/>
    <lineage>
        <taxon>Bacteria</taxon>
        <taxon>Pseudomonadati</taxon>
        <taxon>Bacteroidota</taxon>
        <taxon>Sphingobacteriia</taxon>
        <taxon>Sphingobacteriales</taxon>
        <taxon>Sphingobacteriaceae</taxon>
        <taxon>Sphingobacterium</taxon>
    </lineage>
</organism>
<dbReference type="Proteomes" id="UP000294752">
    <property type="component" value="Unassembled WGS sequence"/>
</dbReference>
<gene>
    <name evidence="1" type="ORF">B0I21_10758</name>
</gene>
<evidence type="ECO:0008006" key="3">
    <source>
        <dbReference type="Google" id="ProtNLM"/>
    </source>
</evidence>